<feature type="compositionally biased region" description="Polar residues" evidence="1">
    <location>
        <begin position="55"/>
        <end position="65"/>
    </location>
</feature>
<dbReference type="NCBIfam" id="NF033517">
    <property type="entry name" value="transpos_IS66"/>
    <property type="match status" value="1"/>
</dbReference>
<dbReference type="OrthoDB" id="5526367at2"/>
<reference evidence="4 5" key="1">
    <citation type="submission" date="2018-06" db="EMBL/GenBank/DDBJ databases">
        <title>Lujinxingia sediminis gen. nov. sp. nov., a new facultative anaerobic member of the class Deltaproteobacteria, and proposal of Lujinxingaceae fam. nov.</title>
        <authorList>
            <person name="Guo L.-Y."/>
            <person name="Li C.-M."/>
            <person name="Wang S."/>
            <person name="Du Z.-J."/>
        </authorList>
    </citation>
    <scope>NUCLEOTIDE SEQUENCE [LARGE SCALE GENOMIC DNA]</scope>
    <source>
        <strain evidence="4 5">FA350</strain>
    </source>
</reference>
<dbReference type="PANTHER" id="PTHR33678">
    <property type="entry name" value="BLL1576 PROTEIN"/>
    <property type="match status" value="1"/>
</dbReference>
<gene>
    <name evidence="4" type="ORF">DN745_04305</name>
</gene>
<keyword evidence="5" id="KW-1185">Reference proteome</keyword>
<protein>
    <submittedName>
        <fullName evidence="4">IS66 family transposase</fullName>
    </submittedName>
</protein>
<accession>A0A2Z4FIU0</accession>
<feature type="domain" description="DUF6444" evidence="3">
    <location>
        <begin position="3"/>
        <end position="98"/>
    </location>
</feature>
<dbReference type="KEGG" id="bsed:DN745_04305"/>
<dbReference type="EMBL" id="CP030032">
    <property type="protein sequence ID" value="AWV88598.1"/>
    <property type="molecule type" value="Genomic_DNA"/>
</dbReference>
<dbReference type="PANTHER" id="PTHR33678:SF2">
    <property type="match status" value="1"/>
</dbReference>
<name>A0A2Z4FIU0_9DELT</name>
<dbReference type="Pfam" id="PF03050">
    <property type="entry name" value="DDE_Tnp_IS66"/>
    <property type="match status" value="1"/>
</dbReference>
<dbReference type="InterPro" id="IPR045618">
    <property type="entry name" value="DUF6444"/>
</dbReference>
<dbReference type="RefSeq" id="WP_111332485.1">
    <property type="nucleotide sequence ID" value="NZ_CP030032.1"/>
</dbReference>
<feature type="region of interest" description="Disordered" evidence="1">
    <location>
        <begin position="54"/>
        <end position="100"/>
    </location>
</feature>
<sequence length="485" mass="54488">MEILPDKRDLRIAELEAENARLRGCLKERELYCAKLAAQLEQALKRIDQLERQLGLNSQNSSKPPSSDGPKQRAQRKKKENGKRAQGAQKGHPGHHRELWPPEKVDHQKQYFPTNCSECGLELAAEDARGEPVRHQVFEVPPKLIECTEHQRMACECPGCGHRTRAKLPEAVEKSGWGPRLVGLLATLGTLTTDTRRQLDWFVGEVLGAPSSLGCVQRHLEEASAALKPGFDQACTAIQRAEQVGVDETGWRKGRLPHWIWVIQSAQAAVYRIRSGRTKAVAQEIIGAPGARIFVTDRYGAYSYLAAERHQICHAHLLREFVKMSELDGEVGQIGKKLEVMSRELQGKWARTNADEIPHEKCVIWVRQKVRPKWEALLKKAAAHGKAAPAVVRWLLKDKHLKMAWVFLEHPGVEMTNNASERALRGPVVQRKISWGSQSNAGLRMMERLWTIAETCKRQSISALDYITQAVEALRNEAPAPLLIA</sequence>
<dbReference type="InterPro" id="IPR052344">
    <property type="entry name" value="Transposase-related"/>
</dbReference>
<evidence type="ECO:0000256" key="1">
    <source>
        <dbReference type="SAM" id="MobiDB-lite"/>
    </source>
</evidence>
<dbReference type="Pfam" id="PF20042">
    <property type="entry name" value="DUF6444"/>
    <property type="match status" value="1"/>
</dbReference>
<evidence type="ECO:0000313" key="4">
    <source>
        <dbReference type="EMBL" id="AWV88598.1"/>
    </source>
</evidence>
<evidence type="ECO:0000259" key="3">
    <source>
        <dbReference type="Pfam" id="PF20042"/>
    </source>
</evidence>
<proteinExistence type="predicted"/>
<feature type="domain" description="Transposase IS66 central" evidence="2">
    <location>
        <begin position="208"/>
        <end position="444"/>
    </location>
</feature>
<evidence type="ECO:0000313" key="5">
    <source>
        <dbReference type="Proteomes" id="UP000249799"/>
    </source>
</evidence>
<dbReference type="AlphaFoldDB" id="A0A2Z4FIU0"/>
<organism evidence="4 5">
    <name type="scientific">Bradymonas sediminis</name>
    <dbReference type="NCBI Taxonomy" id="1548548"/>
    <lineage>
        <taxon>Bacteria</taxon>
        <taxon>Deltaproteobacteria</taxon>
        <taxon>Bradymonadales</taxon>
        <taxon>Bradymonadaceae</taxon>
        <taxon>Bradymonas</taxon>
    </lineage>
</organism>
<evidence type="ECO:0000259" key="2">
    <source>
        <dbReference type="Pfam" id="PF03050"/>
    </source>
</evidence>
<dbReference type="Proteomes" id="UP000249799">
    <property type="component" value="Chromosome"/>
</dbReference>
<dbReference type="InterPro" id="IPR004291">
    <property type="entry name" value="Transposase_IS66_central"/>
</dbReference>